<accession>A0A6I2F5Q3</accession>
<dbReference type="RefSeq" id="WP_153684451.1">
    <property type="nucleotide sequence ID" value="NZ_WJIF01000004.1"/>
</dbReference>
<dbReference type="Pfam" id="PF01026">
    <property type="entry name" value="TatD_DNase"/>
    <property type="match status" value="1"/>
</dbReference>
<dbReference type="InterPro" id="IPR001130">
    <property type="entry name" value="TatD-like"/>
</dbReference>
<dbReference type="Proteomes" id="UP000431080">
    <property type="component" value="Unassembled WGS sequence"/>
</dbReference>
<proteinExistence type="predicted"/>
<dbReference type="EMBL" id="WJIF01000004">
    <property type="protein sequence ID" value="MRG59982.1"/>
    <property type="molecule type" value="Genomic_DNA"/>
</dbReference>
<dbReference type="GO" id="GO:0016788">
    <property type="term" value="F:hydrolase activity, acting on ester bonds"/>
    <property type="evidence" value="ECO:0007669"/>
    <property type="project" value="InterPro"/>
</dbReference>
<feature type="region of interest" description="Disordered" evidence="1">
    <location>
        <begin position="186"/>
        <end position="205"/>
    </location>
</feature>
<comment type="caution">
    <text evidence="2">The sequence shown here is derived from an EMBL/GenBank/DDBJ whole genome shotgun (WGS) entry which is preliminary data.</text>
</comment>
<dbReference type="InterPro" id="IPR032466">
    <property type="entry name" value="Metal_Hydrolase"/>
</dbReference>
<dbReference type="PANTHER" id="PTHR46124">
    <property type="entry name" value="D-AMINOACYL-TRNA DEACYLASE"/>
    <property type="match status" value="1"/>
</dbReference>
<reference evidence="2 3" key="1">
    <citation type="submission" date="2019-10" db="EMBL/GenBank/DDBJ databases">
        <authorList>
            <person name="Nie G."/>
            <person name="Ming H."/>
            <person name="Yi B."/>
        </authorList>
    </citation>
    <scope>NUCLEOTIDE SEQUENCE [LARGE SCALE GENOMIC DNA]</scope>
    <source>
        <strain evidence="2 3">CFH 90414</strain>
    </source>
</reference>
<dbReference type="AlphaFoldDB" id="A0A6I2F5Q3"/>
<sequence>MAPQLPPLDLHAHVNPKTRPADLERLGAVVFAATRSLDEYETVRARRDQVTIWGVGCHPGVAQAQQDFDTERFTSLLTSTAFVSEIGLDGRSKVPLVDQEQVFASALSALQRTPRIASIHSSGASGRVLDALERTPIKGAVLHWWRGTEAETLRAIQLGCWFSINAAGMKYSADVSLIPLDRILTETDHPSGDRTSTLPRQPGSVGGVEQALAREYGIGAQDVRRRLWTNLARLVGETNVEDLLPAAVRRMITFARANGAPR</sequence>
<evidence type="ECO:0000256" key="1">
    <source>
        <dbReference type="SAM" id="MobiDB-lite"/>
    </source>
</evidence>
<evidence type="ECO:0000313" key="3">
    <source>
        <dbReference type="Proteomes" id="UP000431080"/>
    </source>
</evidence>
<gene>
    <name evidence="2" type="ORF">GE115_08890</name>
</gene>
<evidence type="ECO:0000313" key="2">
    <source>
        <dbReference type="EMBL" id="MRG59982.1"/>
    </source>
</evidence>
<name>A0A6I2F5Q3_9MICO</name>
<dbReference type="Gene3D" id="3.20.20.140">
    <property type="entry name" value="Metal-dependent hydrolases"/>
    <property type="match status" value="1"/>
</dbReference>
<protein>
    <submittedName>
        <fullName evidence="2">TatD family deoxyribonuclease</fullName>
    </submittedName>
</protein>
<keyword evidence="3" id="KW-1185">Reference proteome</keyword>
<dbReference type="GO" id="GO:0005829">
    <property type="term" value="C:cytosol"/>
    <property type="evidence" value="ECO:0007669"/>
    <property type="project" value="TreeGrafter"/>
</dbReference>
<dbReference type="SUPFAM" id="SSF51556">
    <property type="entry name" value="Metallo-dependent hydrolases"/>
    <property type="match status" value="1"/>
</dbReference>
<organism evidence="2 3">
    <name type="scientific">Agromyces agglutinans</name>
    <dbReference type="NCBI Taxonomy" id="2662258"/>
    <lineage>
        <taxon>Bacteria</taxon>
        <taxon>Bacillati</taxon>
        <taxon>Actinomycetota</taxon>
        <taxon>Actinomycetes</taxon>
        <taxon>Micrococcales</taxon>
        <taxon>Microbacteriaceae</taxon>
        <taxon>Agromyces</taxon>
    </lineage>
</organism>
<dbReference type="PANTHER" id="PTHR46124:SF3">
    <property type="entry name" value="HYDROLASE"/>
    <property type="match status" value="1"/>
</dbReference>